<feature type="compositionally biased region" description="Basic residues" evidence="1">
    <location>
        <begin position="129"/>
        <end position="138"/>
    </location>
</feature>
<feature type="region of interest" description="Disordered" evidence="1">
    <location>
        <begin position="33"/>
        <end position="138"/>
    </location>
</feature>
<dbReference type="EMBL" id="JAFJMO010000002">
    <property type="protein sequence ID" value="KAJ8283459.1"/>
    <property type="molecule type" value="Genomic_DNA"/>
</dbReference>
<evidence type="ECO:0000313" key="3">
    <source>
        <dbReference type="Proteomes" id="UP001152803"/>
    </source>
</evidence>
<organism evidence="2 3">
    <name type="scientific">Conger conger</name>
    <name type="common">Conger eel</name>
    <name type="synonym">Muraena conger</name>
    <dbReference type="NCBI Taxonomy" id="82655"/>
    <lineage>
        <taxon>Eukaryota</taxon>
        <taxon>Metazoa</taxon>
        <taxon>Chordata</taxon>
        <taxon>Craniata</taxon>
        <taxon>Vertebrata</taxon>
        <taxon>Euteleostomi</taxon>
        <taxon>Actinopterygii</taxon>
        <taxon>Neopterygii</taxon>
        <taxon>Teleostei</taxon>
        <taxon>Anguilliformes</taxon>
        <taxon>Congridae</taxon>
        <taxon>Conger</taxon>
    </lineage>
</organism>
<dbReference type="AlphaFoldDB" id="A0A9Q1DXA1"/>
<reference evidence="2" key="1">
    <citation type="journal article" date="2023" name="Science">
        <title>Genome structures resolve the early diversification of teleost fishes.</title>
        <authorList>
            <person name="Parey E."/>
            <person name="Louis A."/>
            <person name="Montfort J."/>
            <person name="Bouchez O."/>
            <person name="Roques C."/>
            <person name="Iampietro C."/>
            <person name="Lluch J."/>
            <person name="Castinel A."/>
            <person name="Donnadieu C."/>
            <person name="Desvignes T."/>
            <person name="Floi Bucao C."/>
            <person name="Jouanno E."/>
            <person name="Wen M."/>
            <person name="Mejri S."/>
            <person name="Dirks R."/>
            <person name="Jansen H."/>
            <person name="Henkel C."/>
            <person name="Chen W.J."/>
            <person name="Zahm M."/>
            <person name="Cabau C."/>
            <person name="Klopp C."/>
            <person name="Thompson A.W."/>
            <person name="Robinson-Rechavi M."/>
            <person name="Braasch I."/>
            <person name="Lecointre G."/>
            <person name="Bobe J."/>
            <person name="Postlethwait J.H."/>
            <person name="Berthelot C."/>
            <person name="Roest Crollius H."/>
            <person name="Guiguen Y."/>
        </authorList>
    </citation>
    <scope>NUCLEOTIDE SEQUENCE</scope>
    <source>
        <strain evidence="2">Concon-B</strain>
    </source>
</reference>
<evidence type="ECO:0000313" key="2">
    <source>
        <dbReference type="EMBL" id="KAJ8283459.1"/>
    </source>
</evidence>
<evidence type="ECO:0000256" key="1">
    <source>
        <dbReference type="SAM" id="MobiDB-lite"/>
    </source>
</evidence>
<protein>
    <submittedName>
        <fullName evidence="2">Uncharacterized protein</fullName>
    </submittedName>
</protein>
<name>A0A9Q1DXA1_CONCO</name>
<proteinExistence type="predicted"/>
<feature type="compositionally biased region" description="Basic and acidic residues" evidence="1">
    <location>
        <begin position="92"/>
        <end position="103"/>
    </location>
</feature>
<comment type="caution">
    <text evidence="2">The sequence shown here is derived from an EMBL/GenBank/DDBJ whole genome shotgun (WGS) entry which is preliminary data.</text>
</comment>
<accession>A0A9Q1DXA1</accession>
<dbReference type="Proteomes" id="UP001152803">
    <property type="component" value="Unassembled WGS sequence"/>
</dbReference>
<keyword evidence="3" id="KW-1185">Reference proteome</keyword>
<gene>
    <name evidence="2" type="ORF">COCON_G00023090</name>
</gene>
<sequence length="138" mass="14934">MSSPAQLSRENRFPGYQEVCSVCLHVDLKMVKADPGMEATEDKRGKKKRKSLPEVGGLTDTQAKSKKVKKKKESNGNAVAADDVTNGVDVSAVKEEECIEVSKSRKKKHTGEETSGEGALDPTGVTNGKSKKKKKTWG</sequence>